<feature type="domain" description="Phospholipid/glycerol acyltransferase" evidence="3">
    <location>
        <begin position="33"/>
        <end position="149"/>
    </location>
</feature>
<reference evidence="4" key="1">
    <citation type="submission" date="2024-07" db="EMBL/GenBank/DDBJ databases">
        <authorList>
            <person name="fu j."/>
        </authorList>
    </citation>
    <scope>NUCLEOTIDE SEQUENCE</scope>
    <source>
        <strain evidence="4">P10A9</strain>
    </source>
</reference>
<dbReference type="Pfam" id="PF01553">
    <property type="entry name" value="Acyltransferase"/>
    <property type="match status" value="1"/>
</dbReference>
<name>A0AB39L7F3_9MICC</name>
<dbReference type="GO" id="GO:0003841">
    <property type="term" value="F:1-acylglycerol-3-phosphate O-acyltransferase activity"/>
    <property type="evidence" value="ECO:0007669"/>
    <property type="project" value="TreeGrafter"/>
</dbReference>
<evidence type="ECO:0000256" key="1">
    <source>
        <dbReference type="ARBA" id="ARBA00022679"/>
    </source>
</evidence>
<dbReference type="EMBL" id="CP163302">
    <property type="protein sequence ID" value="XDP46873.1"/>
    <property type="molecule type" value="Genomic_DNA"/>
</dbReference>
<sequence>MSYLKRLLLLVLKAWVDRRVIGVLGDKPPAAPFIVTANHTSYFDHVVLAWWLLCNGLPYPKFLSKSELFDSPLSAWFNRRGGGIPVERGGADMDAFEAARKVLADGGVLVMYAEGTRSRDGWLRAPRRGLATLAAEAGVPVVPVGLFGVNEVLPVGSRWPRRRRRIAVNVASPLAPPEAGRAAGQEFILRVFARIAGQTGQWPAFVAPEFAPAPGPARRGSRAAAAHALVERAFRAQSGEAEELFRRALLVTRGVRCDYADLERGRAAGQMAGFTRNPFAQLAWALRSRRLIWRSVRRLPGNALAWHVWASLMERLPGWLGGDRVAAAMGHRVAVSLTQDHRNALHTALVFRDAGRPQEAARWLELFLQLDPAAADRLRIQRGRELLAELRGGEVPSAAAR</sequence>
<dbReference type="GO" id="GO:0006654">
    <property type="term" value="P:phosphatidic acid biosynthetic process"/>
    <property type="evidence" value="ECO:0007669"/>
    <property type="project" value="TreeGrafter"/>
</dbReference>
<keyword evidence="2 4" id="KW-0012">Acyltransferase</keyword>
<gene>
    <name evidence="4" type="ORF">AB5L97_07735</name>
</gene>
<evidence type="ECO:0000313" key="4">
    <source>
        <dbReference type="EMBL" id="XDP46873.1"/>
    </source>
</evidence>
<dbReference type="CDD" id="cd07989">
    <property type="entry name" value="LPLAT_AGPAT-like"/>
    <property type="match status" value="1"/>
</dbReference>
<dbReference type="KEGG" id="spue:AB5L97_07735"/>
<dbReference type="SMART" id="SM00563">
    <property type="entry name" value="PlsC"/>
    <property type="match status" value="1"/>
</dbReference>
<accession>A0AB39L7F3</accession>
<dbReference type="RefSeq" id="WP_369047087.1">
    <property type="nucleotide sequence ID" value="NZ_CP163302.1"/>
</dbReference>
<proteinExistence type="predicted"/>
<organism evidence="4">
    <name type="scientific">Sinomonas puerhi</name>
    <dbReference type="NCBI Taxonomy" id="3238584"/>
    <lineage>
        <taxon>Bacteria</taxon>
        <taxon>Bacillati</taxon>
        <taxon>Actinomycetota</taxon>
        <taxon>Actinomycetes</taxon>
        <taxon>Micrococcales</taxon>
        <taxon>Micrococcaceae</taxon>
        <taxon>Sinomonas</taxon>
    </lineage>
</organism>
<dbReference type="SUPFAM" id="SSF69593">
    <property type="entry name" value="Glycerol-3-phosphate (1)-acyltransferase"/>
    <property type="match status" value="1"/>
</dbReference>
<dbReference type="PANTHER" id="PTHR10434">
    <property type="entry name" value="1-ACYL-SN-GLYCEROL-3-PHOSPHATE ACYLTRANSFERASE"/>
    <property type="match status" value="1"/>
</dbReference>
<evidence type="ECO:0000259" key="3">
    <source>
        <dbReference type="SMART" id="SM00563"/>
    </source>
</evidence>
<dbReference type="InterPro" id="IPR002123">
    <property type="entry name" value="Plipid/glycerol_acylTrfase"/>
</dbReference>
<dbReference type="AlphaFoldDB" id="A0AB39L7F3"/>
<keyword evidence="1" id="KW-0808">Transferase</keyword>
<protein>
    <submittedName>
        <fullName evidence="4">Lysophospholipid acyltransferase family protein</fullName>
    </submittedName>
</protein>
<dbReference type="PANTHER" id="PTHR10434:SF11">
    <property type="entry name" value="1-ACYL-SN-GLYCEROL-3-PHOSPHATE ACYLTRANSFERASE"/>
    <property type="match status" value="1"/>
</dbReference>
<evidence type="ECO:0000256" key="2">
    <source>
        <dbReference type="ARBA" id="ARBA00023315"/>
    </source>
</evidence>